<dbReference type="Pfam" id="PF00583">
    <property type="entry name" value="Acetyltransf_1"/>
    <property type="match status" value="1"/>
</dbReference>
<sequence length="216" mass="24400">MALPGQNTPLCRLVPINMRDDDEFEELQRQRLRCGYASDDATLNDWRKATEAGTKVIFWICCASQAEGDGTRGDIVGHIALNSQTDPPDPRLAKADKSVLYMSTFFVFQERQRQGIGRAALSLLEEEAVREPYGSPMCKAITADTLSKKYTDWDGPQWRGLWPRLGLPKPPKGTSTEIWYNKLGWETWADEPKLNLELGDGSKVMVNLALLKRRLQ</sequence>
<keyword evidence="3" id="KW-1185">Reference proteome</keyword>
<dbReference type="Gene3D" id="3.40.630.30">
    <property type="match status" value="1"/>
</dbReference>
<name>A0A6G1HSW2_9PEZI</name>
<evidence type="ECO:0000259" key="1">
    <source>
        <dbReference type="PROSITE" id="PS51186"/>
    </source>
</evidence>
<organism evidence="2 3">
    <name type="scientific">Trichodelitschia bisporula</name>
    <dbReference type="NCBI Taxonomy" id="703511"/>
    <lineage>
        <taxon>Eukaryota</taxon>
        <taxon>Fungi</taxon>
        <taxon>Dikarya</taxon>
        <taxon>Ascomycota</taxon>
        <taxon>Pezizomycotina</taxon>
        <taxon>Dothideomycetes</taxon>
        <taxon>Dothideomycetes incertae sedis</taxon>
        <taxon>Phaeotrichales</taxon>
        <taxon>Phaeotrichaceae</taxon>
        <taxon>Trichodelitschia</taxon>
    </lineage>
</organism>
<accession>A0A6G1HSW2</accession>
<feature type="domain" description="N-acetyltransferase" evidence="1">
    <location>
        <begin position="11"/>
        <end position="197"/>
    </location>
</feature>
<reference evidence="2" key="1">
    <citation type="journal article" date="2020" name="Stud. Mycol.">
        <title>101 Dothideomycetes genomes: a test case for predicting lifestyles and emergence of pathogens.</title>
        <authorList>
            <person name="Haridas S."/>
            <person name="Albert R."/>
            <person name="Binder M."/>
            <person name="Bloem J."/>
            <person name="Labutti K."/>
            <person name="Salamov A."/>
            <person name="Andreopoulos B."/>
            <person name="Baker S."/>
            <person name="Barry K."/>
            <person name="Bills G."/>
            <person name="Bluhm B."/>
            <person name="Cannon C."/>
            <person name="Castanera R."/>
            <person name="Culley D."/>
            <person name="Daum C."/>
            <person name="Ezra D."/>
            <person name="Gonzalez J."/>
            <person name="Henrissat B."/>
            <person name="Kuo A."/>
            <person name="Liang C."/>
            <person name="Lipzen A."/>
            <person name="Lutzoni F."/>
            <person name="Magnuson J."/>
            <person name="Mondo S."/>
            <person name="Nolan M."/>
            <person name="Ohm R."/>
            <person name="Pangilinan J."/>
            <person name="Park H.-J."/>
            <person name="Ramirez L."/>
            <person name="Alfaro M."/>
            <person name="Sun H."/>
            <person name="Tritt A."/>
            <person name="Yoshinaga Y."/>
            <person name="Zwiers L.-H."/>
            <person name="Turgeon B."/>
            <person name="Goodwin S."/>
            <person name="Spatafora J."/>
            <person name="Crous P."/>
            <person name="Grigoriev I."/>
        </authorList>
    </citation>
    <scope>NUCLEOTIDE SEQUENCE</scope>
    <source>
        <strain evidence="2">CBS 262.69</strain>
    </source>
</reference>
<protein>
    <recommendedName>
        <fullName evidence="1">N-acetyltransferase domain-containing protein</fullName>
    </recommendedName>
</protein>
<dbReference type="CDD" id="cd04301">
    <property type="entry name" value="NAT_SF"/>
    <property type="match status" value="1"/>
</dbReference>
<dbReference type="EMBL" id="ML996698">
    <property type="protein sequence ID" value="KAF2399148.1"/>
    <property type="molecule type" value="Genomic_DNA"/>
</dbReference>
<evidence type="ECO:0000313" key="2">
    <source>
        <dbReference type="EMBL" id="KAF2399148.1"/>
    </source>
</evidence>
<dbReference type="SUPFAM" id="SSF55729">
    <property type="entry name" value="Acyl-CoA N-acyltransferases (Nat)"/>
    <property type="match status" value="1"/>
</dbReference>
<dbReference type="OrthoDB" id="2326446at2759"/>
<dbReference type="InterPro" id="IPR000182">
    <property type="entry name" value="GNAT_dom"/>
</dbReference>
<dbReference type="Proteomes" id="UP000799640">
    <property type="component" value="Unassembled WGS sequence"/>
</dbReference>
<proteinExistence type="predicted"/>
<evidence type="ECO:0000313" key="3">
    <source>
        <dbReference type="Proteomes" id="UP000799640"/>
    </source>
</evidence>
<dbReference type="AlphaFoldDB" id="A0A6G1HSW2"/>
<gene>
    <name evidence="2" type="ORF">EJ06DRAFT_73430</name>
</gene>
<dbReference type="InterPro" id="IPR016181">
    <property type="entry name" value="Acyl_CoA_acyltransferase"/>
</dbReference>
<dbReference type="GO" id="GO:0016747">
    <property type="term" value="F:acyltransferase activity, transferring groups other than amino-acyl groups"/>
    <property type="evidence" value="ECO:0007669"/>
    <property type="project" value="InterPro"/>
</dbReference>
<dbReference type="PROSITE" id="PS51186">
    <property type="entry name" value="GNAT"/>
    <property type="match status" value="1"/>
</dbReference>